<evidence type="ECO:0000256" key="6">
    <source>
        <dbReference type="HAMAP-Rule" id="MF_03036"/>
    </source>
</evidence>
<dbReference type="GO" id="GO:0009159">
    <property type="term" value="P:deoxyribonucleoside monophosphate catabolic process"/>
    <property type="evidence" value="ECO:0007669"/>
    <property type="project" value="InterPro"/>
</dbReference>
<comment type="subunit">
    <text evidence="1 6">Monomer and homodimer.</text>
</comment>
<evidence type="ECO:0000313" key="7">
    <source>
        <dbReference type="EMBL" id="PIR74287.1"/>
    </source>
</evidence>
<comment type="similarity">
    <text evidence="6">Belongs to the 2'-deoxynucleoside 5'-phosphate N-hydrolase 1 family.</text>
</comment>
<dbReference type="SUPFAM" id="SSF52309">
    <property type="entry name" value="N-(deoxy)ribosyltransferase-like"/>
    <property type="match status" value="1"/>
</dbReference>
<keyword evidence="2 6" id="KW-0378">Hydrolase</keyword>
<dbReference type="AlphaFoldDB" id="A0A2H0TSB1"/>
<reference evidence="8" key="1">
    <citation type="submission" date="2017-09" db="EMBL/GenBank/DDBJ databases">
        <title>Depth-based differentiation of microbial function through sediment-hosted aquifers and enrichment of novel symbionts in the deep terrestrial subsurface.</title>
        <authorList>
            <person name="Probst A.J."/>
            <person name="Ladd B."/>
            <person name="Jarett J.K."/>
            <person name="Geller-Mcgrath D.E."/>
            <person name="Sieber C.M.K."/>
            <person name="Emerson J.B."/>
            <person name="Anantharaman K."/>
            <person name="Thomas B.C."/>
            <person name="Malmstrom R."/>
            <person name="Stieglmeier M."/>
            <person name="Klingl A."/>
            <person name="Woyke T."/>
            <person name="Ryan C.M."/>
            <person name="Banfield J.F."/>
        </authorList>
    </citation>
    <scope>NUCLEOTIDE SEQUENCE [LARGE SCALE GENOMIC DNA]</scope>
</reference>
<comment type="catalytic activity">
    <reaction evidence="5">
        <text>5-hydroxymethyl-dUMP + H2O = 5-hydroxymethyluracil + 2-deoxy-D-ribose 5-phosphate</text>
        <dbReference type="Rhea" id="RHEA:77099"/>
        <dbReference type="ChEBI" id="CHEBI:15377"/>
        <dbReference type="ChEBI" id="CHEBI:16964"/>
        <dbReference type="ChEBI" id="CHEBI:62877"/>
        <dbReference type="ChEBI" id="CHEBI:90409"/>
    </reaction>
    <physiologicalReaction direction="left-to-right" evidence="5">
        <dbReference type="Rhea" id="RHEA:77100"/>
    </physiologicalReaction>
</comment>
<evidence type="ECO:0000256" key="5">
    <source>
        <dbReference type="ARBA" id="ARBA00047460"/>
    </source>
</evidence>
<proteinExistence type="inferred from homology"/>
<sequence>MNIFFIGSIRGGRGMQPQYKYIAQRLADYGTVLSPNVADQEMSKHGETELEEDAIFERELQRLGQADIVVAEVSIPSHGAGVLIAKAADMGKRIVCLYLKKDEYQISAMITGDKRIDLKEYQTDEDLDAGIAAIFK</sequence>
<dbReference type="GO" id="GO:0009116">
    <property type="term" value="P:nucleoside metabolic process"/>
    <property type="evidence" value="ECO:0007669"/>
    <property type="project" value="UniProtKB-UniRule"/>
</dbReference>
<comment type="catalytic activity">
    <reaction evidence="6">
        <text>a pyrimidine 2'-deoxyribonucleoside 5'-phosphate + H2O = a pyrimidine nucleobase + 2-deoxy-D-ribose 5-phosphate</text>
        <dbReference type="Rhea" id="RHEA:57852"/>
        <dbReference type="ChEBI" id="CHEBI:15377"/>
        <dbReference type="ChEBI" id="CHEBI:26432"/>
        <dbReference type="ChEBI" id="CHEBI:62877"/>
        <dbReference type="ChEBI" id="CHEBI:142209"/>
    </reaction>
</comment>
<evidence type="ECO:0000256" key="2">
    <source>
        <dbReference type="ARBA" id="ARBA00022801"/>
    </source>
</evidence>
<dbReference type="GO" id="GO:0070694">
    <property type="term" value="F:5-hydroxymethyl-dUMP N-hydrolase activity"/>
    <property type="evidence" value="ECO:0007669"/>
    <property type="project" value="InterPro"/>
</dbReference>
<dbReference type="Proteomes" id="UP000230154">
    <property type="component" value="Unassembled WGS sequence"/>
</dbReference>
<keyword evidence="3 6" id="KW-0546">Nucleotide metabolism</keyword>
<feature type="binding site" evidence="6">
    <location>
        <begin position="107"/>
        <end position="109"/>
    </location>
    <ligand>
        <name>substrate</name>
        <note>ligand shared between homodimeric partners</note>
    </ligand>
</feature>
<name>A0A2H0TSB1_9BACT</name>
<dbReference type="InterPro" id="IPR051239">
    <property type="entry name" value="2'-dNMP_N-hydrolase"/>
</dbReference>
<comment type="caution">
    <text evidence="6">Lacks conserved residue(s) required for the propagation of feature annotation.</text>
</comment>
<dbReference type="PANTHER" id="PTHR15364">
    <property type="entry name" value="2'-DEOXYNUCLEOSIDE 5'-PHOSPHATE N-HYDROLASE 1"/>
    <property type="match status" value="1"/>
</dbReference>
<keyword evidence="7" id="KW-0808">Transferase</keyword>
<dbReference type="GO" id="GO:0016740">
    <property type="term" value="F:transferase activity"/>
    <property type="evidence" value="ECO:0007669"/>
    <property type="project" value="UniProtKB-KW"/>
</dbReference>
<dbReference type="PANTHER" id="PTHR15364:SF0">
    <property type="entry name" value="2'-DEOXYNUCLEOSIDE 5'-PHOSPHATE N-HYDROLASE 1"/>
    <property type="match status" value="1"/>
</dbReference>
<dbReference type="EMBL" id="PFCB01000023">
    <property type="protein sequence ID" value="PIR74287.1"/>
    <property type="molecule type" value="Genomic_DNA"/>
</dbReference>
<accession>A0A2H0TSB1</accession>
<dbReference type="EC" id="3.2.2.-" evidence="6"/>
<dbReference type="HAMAP" id="MF_03036">
    <property type="entry name" value="Nuc_phosphate_hydrolase"/>
    <property type="match status" value="1"/>
</dbReference>
<dbReference type="Pfam" id="PF05014">
    <property type="entry name" value="Nuc_deoxyrib_tr"/>
    <property type="match status" value="1"/>
</dbReference>
<dbReference type="InterPro" id="IPR028607">
    <property type="entry name" value="DNPH1"/>
</dbReference>
<evidence type="ECO:0000256" key="1">
    <source>
        <dbReference type="ARBA" id="ARBA00011407"/>
    </source>
</evidence>
<protein>
    <recommendedName>
        <fullName evidence="6">Putative 2'-deoxynucleoside 5'-phosphate N-hydrolase 1</fullName>
        <ecNumber evidence="6">3.2.2.-</ecNumber>
    </recommendedName>
</protein>
<comment type="caution">
    <text evidence="7">The sequence shown here is derived from an EMBL/GenBank/DDBJ whole genome shotgun (WGS) entry which is preliminary data.</text>
</comment>
<evidence type="ECO:0000256" key="4">
    <source>
        <dbReference type="ARBA" id="ARBA00023295"/>
    </source>
</evidence>
<evidence type="ECO:0000256" key="3">
    <source>
        <dbReference type="ARBA" id="ARBA00023080"/>
    </source>
</evidence>
<gene>
    <name evidence="7" type="ORF">COU35_03270</name>
</gene>
<evidence type="ECO:0000313" key="8">
    <source>
        <dbReference type="Proteomes" id="UP000230154"/>
    </source>
</evidence>
<feature type="binding site" description="in other chain" evidence="6">
    <location>
        <position position="19"/>
    </location>
    <ligand>
        <name>substrate</name>
        <note>ligand shared between homodimeric partners</note>
    </ligand>
</feature>
<comment type="function">
    <text evidence="6">Catalyzes the cleavage of the N-glycosidic bond of deoxyribonucleoside 5'-monophosphates to yield deoxyribose 5-phosphate and a purine or pyrimidine base.</text>
</comment>
<organism evidence="7 8">
    <name type="scientific">Candidatus Magasanikbacteria bacterium CG10_big_fil_rev_8_21_14_0_10_47_10</name>
    <dbReference type="NCBI Taxonomy" id="1974652"/>
    <lineage>
        <taxon>Bacteria</taxon>
        <taxon>Candidatus Magasanikiibacteriota</taxon>
    </lineage>
</organism>
<dbReference type="GO" id="GO:0009117">
    <property type="term" value="P:nucleotide metabolic process"/>
    <property type="evidence" value="ECO:0007669"/>
    <property type="project" value="UniProtKB-KW"/>
</dbReference>
<dbReference type="Gene3D" id="3.40.50.450">
    <property type="match status" value="1"/>
</dbReference>
<keyword evidence="4 6" id="KW-0326">Glycosidase</keyword>
<comment type="catalytic activity">
    <reaction evidence="6">
        <text>a purine 2'-deoxyribonucleoside 5'-phosphate + H2O = a purine nucleobase + 2-deoxy-D-ribose 5-phosphate</text>
        <dbReference type="Rhea" id="RHEA:51132"/>
        <dbReference type="ChEBI" id="CHEBI:15377"/>
        <dbReference type="ChEBI" id="CHEBI:26386"/>
        <dbReference type="ChEBI" id="CHEBI:62877"/>
        <dbReference type="ChEBI" id="CHEBI:142198"/>
    </reaction>
</comment>
<dbReference type="InterPro" id="IPR007710">
    <property type="entry name" value="Nucleoside_deoxyribTrfase"/>
</dbReference>